<evidence type="ECO:0000256" key="2">
    <source>
        <dbReference type="ARBA" id="ARBA00023002"/>
    </source>
</evidence>
<evidence type="ECO:0000256" key="1">
    <source>
        <dbReference type="ARBA" id="ARBA00006484"/>
    </source>
</evidence>
<dbReference type="KEGG" id="afx:JZ786_23520"/>
<dbReference type="Gene3D" id="3.40.50.720">
    <property type="entry name" value="NAD(P)-binding Rossmann-like Domain"/>
    <property type="match status" value="1"/>
</dbReference>
<dbReference type="FunFam" id="3.40.50.720:FF:000084">
    <property type="entry name" value="Short-chain dehydrogenase reductase"/>
    <property type="match status" value="1"/>
</dbReference>
<dbReference type="AlphaFoldDB" id="A0A9X7VYV2"/>
<dbReference type="InterPro" id="IPR002347">
    <property type="entry name" value="SDR_fam"/>
</dbReference>
<organism evidence="3 4">
    <name type="scientific">Alicyclobacillus mengziensis</name>
    <dbReference type="NCBI Taxonomy" id="2931921"/>
    <lineage>
        <taxon>Bacteria</taxon>
        <taxon>Bacillati</taxon>
        <taxon>Bacillota</taxon>
        <taxon>Bacilli</taxon>
        <taxon>Bacillales</taxon>
        <taxon>Alicyclobacillaceae</taxon>
        <taxon>Alicyclobacillus</taxon>
    </lineage>
</organism>
<comment type="similarity">
    <text evidence="1">Belongs to the short-chain dehydrogenases/reductases (SDR) family.</text>
</comment>
<dbReference type="RefSeq" id="WP_206656675.1">
    <property type="nucleotide sequence ID" value="NZ_CP071182.1"/>
</dbReference>
<accession>A0A9X7VYV2</accession>
<dbReference type="EMBL" id="CP071182">
    <property type="protein sequence ID" value="QSO47320.1"/>
    <property type="molecule type" value="Genomic_DNA"/>
</dbReference>
<gene>
    <name evidence="3" type="ORF">JZ786_23520</name>
</gene>
<dbReference type="PROSITE" id="PS00061">
    <property type="entry name" value="ADH_SHORT"/>
    <property type="match status" value="1"/>
</dbReference>
<dbReference type="GO" id="GO:0016616">
    <property type="term" value="F:oxidoreductase activity, acting on the CH-OH group of donors, NAD or NADP as acceptor"/>
    <property type="evidence" value="ECO:0007669"/>
    <property type="project" value="TreeGrafter"/>
</dbReference>
<proteinExistence type="inferred from homology"/>
<protein>
    <submittedName>
        <fullName evidence="3">SDR family oxidoreductase</fullName>
    </submittedName>
</protein>
<dbReference type="PRINTS" id="PR00081">
    <property type="entry name" value="GDHRDH"/>
</dbReference>
<evidence type="ECO:0000313" key="3">
    <source>
        <dbReference type="EMBL" id="QSO47320.1"/>
    </source>
</evidence>
<sequence length="253" mass="26885">MSGVALITGAGSGIGKAAAHRLSRRYSEIVIVDKSVSGLEETGDFLEADKVSYHAFHCDVTNGSAVEALIQDVRMTHGRLDALVNSAGIELMGSVEEITEYEWDLQLNVNLKSMFLLSKYAVPLLKESLGAIVNVASVLAMVVAPNHTAYCASKGGVVQFTKALGFDLAPFGVRVNAVMPGPIDTPMYRKTMAGYPDPEAAHKEHVRSIPLGRIGQPEDVADVIDFLCSPQSSFVTATSIIVDGGFTASKVSL</sequence>
<keyword evidence="4" id="KW-1185">Reference proteome</keyword>
<name>A0A9X7VYV2_9BACL</name>
<dbReference type="CDD" id="cd05233">
    <property type="entry name" value="SDR_c"/>
    <property type="match status" value="1"/>
</dbReference>
<keyword evidence="2" id="KW-0560">Oxidoreductase</keyword>
<reference evidence="3 4" key="1">
    <citation type="submission" date="2021-02" db="EMBL/GenBank/DDBJ databases">
        <title>Alicyclobacillus curvatus sp. nov. and Alicyclobacillus mengziensis sp. nov., two acidophilic bacteria isolated from acid mine drainage.</title>
        <authorList>
            <person name="Huang Y."/>
        </authorList>
    </citation>
    <scope>NUCLEOTIDE SEQUENCE [LARGE SCALE GENOMIC DNA]</scope>
    <source>
        <strain evidence="3 4">S30H14</strain>
    </source>
</reference>
<dbReference type="Pfam" id="PF13561">
    <property type="entry name" value="adh_short_C2"/>
    <property type="match status" value="1"/>
</dbReference>
<dbReference type="SUPFAM" id="SSF51735">
    <property type="entry name" value="NAD(P)-binding Rossmann-fold domains"/>
    <property type="match status" value="1"/>
</dbReference>
<dbReference type="Proteomes" id="UP000663505">
    <property type="component" value="Chromosome"/>
</dbReference>
<dbReference type="GO" id="GO:0008206">
    <property type="term" value="P:bile acid metabolic process"/>
    <property type="evidence" value="ECO:0007669"/>
    <property type="project" value="UniProtKB-ARBA"/>
</dbReference>
<dbReference type="PRINTS" id="PR00080">
    <property type="entry name" value="SDRFAMILY"/>
</dbReference>
<evidence type="ECO:0000313" key="4">
    <source>
        <dbReference type="Proteomes" id="UP000663505"/>
    </source>
</evidence>
<dbReference type="PANTHER" id="PTHR42760:SF133">
    <property type="entry name" value="3-OXOACYL-[ACYL-CARRIER-PROTEIN] REDUCTASE"/>
    <property type="match status" value="1"/>
</dbReference>
<dbReference type="InterPro" id="IPR020904">
    <property type="entry name" value="Sc_DH/Rdtase_CS"/>
</dbReference>
<dbReference type="InterPro" id="IPR036291">
    <property type="entry name" value="NAD(P)-bd_dom_sf"/>
</dbReference>
<dbReference type="PANTHER" id="PTHR42760">
    <property type="entry name" value="SHORT-CHAIN DEHYDROGENASES/REDUCTASES FAMILY MEMBER"/>
    <property type="match status" value="1"/>
</dbReference>